<dbReference type="InterPro" id="IPR011029">
    <property type="entry name" value="DEATH-like_dom_sf"/>
</dbReference>
<dbReference type="SMART" id="SM00220">
    <property type="entry name" value="S_TKc"/>
    <property type="match status" value="1"/>
</dbReference>
<dbReference type="InterPro" id="IPR000719">
    <property type="entry name" value="Prot_kinase_dom"/>
</dbReference>
<dbReference type="PANTHER" id="PTHR24342">
    <property type="entry name" value="SERINE/THREONINE-PROTEIN KINASE 17"/>
    <property type="match status" value="1"/>
</dbReference>
<evidence type="ECO:0000256" key="3">
    <source>
        <dbReference type="ARBA" id="ARBA00022679"/>
    </source>
</evidence>
<evidence type="ECO:0000256" key="1">
    <source>
        <dbReference type="ARBA" id="ARBA00001946"/>
    </source>
</evidence>
<dbReference type="GO" id="GO:0005737">
    <property type="term" value="C:cytoplasm"/>
    <property type="evidence" value="ECO:0007669"/>
    <property type="project" value="UniProtKB-ARBA"/>
</dbReference>
<dbReference type="SUPFAM" id="SSF48403">
    <property type="entry name" value="Ankyrin repeat"/>
    <property type="match status" value="1"/>
</dbReference>
<dbReference type="GO" id="GO:0005525">
    <property type="term" value="F:GTP binding"/>
    <property type="evidence" value="ECO:0007669"/>
    <property type="project" value="UniProtKB-KW"/>
</dbReference>
<keyword evidence="8" id="KW-0040">ANK repeat</keyword>
<feature type="repeat" description="ANK" evidence="8">
    <location>
        <begin position="516"/>
        <end position="548"/>
    </location>
</feature>
<evidence type="ECO:0000259" key="11">
    <source>
        <dbReference type="PROSITE" id="PS50011"/>
    </source>
</evidence>
<evidence type="ECO:0000313" key="14">
    <source>
        <dbReference type="EMBL" id="VDI37306.1"/>
    </source>
</evidence>
<dbReference type="Pfam" id="PF00531">
    <property type="entry name" value="Death"/>
    <property type="match status" value="1"/>
</dbReference>
<dbReference type="PANTHER" id="PTHR24342:SF14">
    <property type="entry name" value="DEATH-ASSOCIATED PROTEIN KINASE DAPK-1"/>
    <property type="match status" value="1"/>
</dbReference>
<dbReference type="InterPro" id="IPR027417">
    <property type="entry name" value="P-loop_NTPase"/>
</dbReference>
<dbReference type="FunFam" id="3.30.200.20:FF:000042">
    <property type="entry name" value="Aurora kinase A"/>
    <property type="match status" value="1"/>
</dbReference>
<dbReference type="InterPro" id="IPR036770">
    <property type="entry name" value="Ankyrin_rpt-contain_sf"/>
</dbReference>
<evidence type="ECO:0000256" key="2">
    <source>
        <dbReference type="ARBA" id="ARBA00022527"/>
    </source>
</evidence>
<dbReference type="SMART" id="SM00248">
    <property type="entry name" value="ANK"/>
    <property type="match status" value="9"/>
</dbReference>
<keyword evidence="3 14" id="KW-0808">Transferase</keyword>
<dbReference type="GO" id="GO:0005634">
    <property type="term" value="C:nucleus"/>
    <property type="evidence" value="ECO:0007669"/>
    <property type="project" value="TreeGrafter"/>
</dbReference>
<dbReference type="InterPro" id="IPR017441">
    <property type="entry name" value="Protein_kinase_ATP_BS"/>
</dbReference>
<dbReference type="InterPro" id="IPR000488">
    <property type="entry name" value="Death_dom"/>
</dbReference>
<keyword evidence="15" id="KW-1185">Reference proteome</keyword>
<feature type="region of interest" description="Disordered" evidence="10">
    <location>
        <begin position="1379"/>
        <end position="1401"/>
    </location>
</feature>
<evidence type="ECO:0000256" key="6">
    <source>
        <dbReference type="ARBA" id="ARBA00022777"/>
    </source>
</evidence>
<dbReference type="InterPro" id="IPR011009">
    <property type="entry name" value="Kinase-like_dom_sf"/>
</dbReference>
<feature type="domain" description="Death" evidence="12">
    <location>
        <begin position="1285"/>
        <end position="1366"/>
    </location>
</feature>
<evidence type="ECO:0000256" key="10">
    <source>
        <dbReference type="SAM" id="MobiDB-lite"/>
    </source>
</evidence>
<dbReference type="PROSITE" id="PS00108">
    <property type="entry name" value="PROTEIN_KINASE_ST"/>
    <property type="match status" value="1"/>
</dbReference>
<dbReference type="SUPFAM" id="SSF56112">
    <property type="entry name" value="Protein kinase-like (PK-like)"/>
    <property type="match status" value="1"/>
</dbReference>
<feature type="repeat" description="ANK" evidence="8">
    <location>
        <begin position="384"/>
        <end position="416"/>
    </location>
</feature>
<dbReference type="Gene3D" id="1.10.533.10">
    <property type="entry name" value="Death Domain, Fas"/>
    <property type="match status" value="1"/>
</dbReference>
<dbReference type="GO" id="GO:0043065">
    <property type="term" value="P:positive regulation of apoptotic process"/>
    <property type="evidence" value="ECO:0007669"/>
    <property type="project" value="TreeGrafter"/>
</dbReference>
<name>A0A8B6ENR1_MYTGA</name>
<evidence type="ECO:0000259" key="12">
    <source>
        <dbReference type="PROSITE" id="PS50017"/>
    </source>
</evidence>
<feature type="repeat" description="ANK" evidence="8">
    <location>
        <begin position="549"/>
        <end position="581"/>
    </location>
</feature>
<keyword evidence="5 9" id="KW-0547">Nucleotide-binding</keyword>
<evidence type="ECO:0000259" key="13">
    <source>
        <dbReference type="PROSITE" id="PS51424"/>
    </source>
</evidence>
<dbReference type="PROSITE" id="PS50017">
    <property type="entry name" value="DEATH_DOMAIN"/>
    <property type="match status" value="1"/>
</dbReference>
<evidence type="ECO:0000256" key="7">
    <source>
        <dbReference type="ARBA" id="ARBA00022840"/>
    </source>
</evidence>
<dbReference type="Proteomes" id="UP000596742">
    <property type="component" value="Unassembled WGS sequence"/>
</dbReference>
<dbReference type="EMBL" id="UYJE01005435">
    <property type="protein sequence ID" value="VDI37306.1"/>
    <property type="molecule type" value="Genomic_DNA"/>
</dbReference>
<dbReference type="PRINTS" id="PR01415">
    <property type="entry name" value="ANKYRIN"/>
</dbReference>
<dbReference type="PROSITE" id="PS50297">
    <property type="entry name" value="ANK_REP_REGION"/>
    <property type="match status" value="6"/>
</dbReference>
<dbReference type="PROSITE" id="PS50011">
    <property type="entry name" value="PROTEIN_KINASE_DOM"/>
    <property type="match status" value="1"/>
</dbReference>
<dbReference type="PROSITE" id="PS50088">
    <property type="entry name" value="ANK_REPEAT"/>
    <property type="match status" value="7"/>
</dbReference>
<feature type="domain" description="Roc" evidence="13">
    <location>
        <begin position="687"/>
        <end position="927"/>
    </location>
</feature>
<reference evidence="14" key="1">
    <citation type="submission" date="2018-11" db="EMBL/GenBank/DDBJ databases">
        <authorList>
            <person name="Alioto T."/>
            <person name="Alioto T."/>
        </authorList>
    </citation>
    <scope>NUCLEOTIDE SEQUENCE</scope>
</reference>
<sequence length="1401" mass="156697">MEFQQTPFEDDYDVGDEIGSGKFAIVKKCVKKNTNTEYAAKFIRKRRGGGRRGAKMEDIRKEVDILHQIDHPHIIHLYEVYETRLEVILVLELVSGGELFDYISEKDHLSEEEASAFIKQILDGVEHLHSQNIAHLDLKPENIMLLNKNSTSIKLIDFGLAQIIGPNSDVRAMMGTAEFVAPEIVSYEPLSSATDMWSIGVITYILLSGASPFLGDEQQETYENITSVSYQFDEEYFSSTSDLAKDFIKKLFVKNTRKRGTVQSCLQHPWIKPKEKTEQDIRRTSTINIEHLKAFLARRRWKQSLKIVSLCNRLSRSAQLRKSRSLDLLSNGSKNTLDEEDEEEKAENFVMAALFGASEEGNLQGIKDLVKMAQNIDLLATNKHGETALHNAASGGHTEIIKYLQSKGADVNVVDKNLDGLIYWAARQGQKEVIKYLKEENVSLDTQNKSGECALHVAARYGHSAVIAYLVSEGAELNLQDTLGDTALHSAAWHGFNQIVASLSSGGADLNKQNKDGETSLHCAAARGYLDSVKTLLDSGAPINQLDKIGCTALHLACNRRHSNIAMLLIHAGCNIDTVEKESGDSPLNCAVKEGMTAVVQTMCAYGCQPNVVNKVGLSPLHIASKDGQSEIVRALLLRGANPDLYYKDGVTAEIMALAQGFTDISDILSKVKGDRGEVYVSQLVPLPQALSRIKLKVFGASGVGKTTFIESMKCGMFSGFFRRSSTRLSSQSATSMTKGRDGKLSRQYSLPIPLTYSVSNPTYTKGINVQQTSISGIGELSIWDFSGYEPYYMLYDHFMGDTNCINIVMFNLCDDVAEQVAQVIFWLGFIKGRISPQLPLGYSGRLPVRPKILLIATHADKERCPKNSRGEHTATDNMRTVYNRAQEMFGSDIELVDRIFIMDAHAASSHDMKAIKHQLGLVKGQISKDLPKSSRFFDAMVLQLVSWRRASSSFPVLSWQQFIDYVRAKVNPLAGDEHMKHLVKQLQFTGEVIYLESDSGQDLVVLNPHWLCSDIIGNLISHEKIIQSRITGCFTVDDFQLMYPETDALDLLQVLETLEVCTRCDSEDEIEYEFPCLNFVETLNGLWQRDTKRFGDGVYGGVRIQSSPFYVNQLVHLFPRVQVLLRRTVLHETEDPEAELYQWHYGSKYCCADLEGMISMDPMFDCIEIKVRGPSDKRTQIFYFLEDFINVVEQVILNVCPGVCTERHILSSQELKDHHRNVRAYSPKEMIKMQLEKKTCLTLCDSKQEEFSDIVCMGSNEIVQNICLGVDLPVSHLTIHSRQRLAQVLDPADKMGRDWCLLAVSLGLEHLLPVLDTIDGSIESKTDKVLVEWSKVCTNPTIGQLILKLKELHREDAIEVLLQSGPIFKVVVYDDQSTDDSQVAGPTGTDSTNTLSNVSR</sequence>
<feature type="compositionally biased region" description="Polar residues" evidence="10">
    <location>
        <begin position="1389"/>
        <end position="1401"/>
    </location>
</feature>
<dbReference type="SUPFAM" id="SSF52540">
    <property type="entry name" value="P-loop containing nucleoside triphosphate hydrolases"/>
    <property type="match status" value="1"/>
</dbReference>
<dbReference type="InterPro" id="IPR020859">
    <property type="entry name" value="ROC"/>
</dbReference>
<evidence type="ECO:0000256" key="9">
    <source>
        <dbReference type="PROSITE-ProRule" id="PRU10141"/>
    </source>
</evidence>
<keyword evidence="7 9" id="KW-0067">ATP-binding</keyword>
<dbReference type="InterPro" id="IPR008271">
    <property type="entry name" value="Ser/Thr_kinase_AS"/>
</dbReference>
<keyword evidence="2" id="KW-0723">Serine/threonine-protein kinase</keyword>
<comment type="cofactor">
    <cofactor evidence="1">
        <name>Mg(2+)</name>
        <dbReference type="ChEBI" id="CHEBI:18420"/>
    </cofactor>
</comment>
<keyword evidence="4" id="KW-0677">Repeat</keyword>
<dbReference type="FunFam" id="1.10.510.10:FF:000571">
    <property type="entry name" value="Maternal embryonic leucine zipper kinase"/>
    <property type="match status" value="1"/>
</dbReference>
<dbReference type="CDD" id="cd08782">
    <property type="entry name" value="Death_DAPK1"/>
    <property type="match status" value="1"/>
</dbReference>
<dbReference type="GO" id="GO:0035556">
    <property type="term" value="P:intracellular signal transduction"/>
    <property type="evidence" value="ECO:0007669"/>
    <property type="project" value="TreeGrafter"/>
</dbReference>
<dbReference type="GO" id="GO:0004674">
    <property type="term" value="F:protein serine/threonine kinase activity"/>
    <property type="evidence" value="ECO:0007669"/>
    <property type="project" value="UniProtKB-KW"/>
</dbReference>
<evidence type="ECO:0000256" key="8">
    <source>
        <dbReference type="PROSITE-ProRule" id="PRU00023"/>
    </source>
</evidence>
<proteinExistence type="predicted"/>
<evidence type="ECO:0000256" key="4">
    <source>
        <dbReference type="ARBA" id="ARBA00022737"/>
    </source>
</evidence>
<keyword evidence="6 14" id="KW-0418">Kinase</keyword>
<evidence type="ECO:0000313" key="15">
    <source>
        <dbReference type="Proteomes" id="UP000596742"/>
    </source>
</evidence>
<dbReference type="OrthoDB" id="504170at2759"/>
<feature type="repeat" description="ANK" evidence="8">
    <location>
        <begin position="616"/>
        <end position="648"/>
    </location>
</feature>
<dbReference type="EC" id="2.7.11.1" evidence="14"/>
<dbReference type="Gene3D" id="1.10.510.10">
    <property type="entry name" value="Transferase(Phosphotransferase) domain 1"/>
    <property type="match status" value="1"/>
</dbReference>
<dbReference type="SUPFAM" id="SSF47986">
    <property type="entry name" value="DEATH domain"/>
    <property type="match status" value="1"/>
</dbReference>
<dbReference type="Gene3D" id="1.25.40.20">
    <property type="entry name" value="Ankyrin repeat-containing domain"/>
    <property type="match status" value="3"/>
</dbReference>
<feature type="binding site" evidence="9">
    <location>
        <position position="45"/>
    </location>
    <ligand>
        <name>ATP</name>
        <dbReference type="ChEBI" id="CHEBI:30616"/>
    </ligand>
</feature>
<feature type="repeat" description="ANK" evidence="8">
    <location>
        <begin position="583"/>
        <end position="615"/>
    </location>
</feature>
<dbReference type="Pfam" id="PF12796">
    <property type="entry name" value="Ank_2"/>
    <property type="match status" value="3"/>
</dbReference>
<dbReference type="GO" id="GO:0045087">
    <property type="term" value="P:innate immune response"/>
    <property type="evidence" value="ECO:0007669"/>
    <property type="project" value="UniProtKB-ARBA"/>
</dbReference>
<feature type="repeat" description="ANK" evidence="8">
    <location>
        <begin position="483"/>
        <end position="515"/>
    </location>
</feature>
<organism evidence="14 15">
    <name type="scientific">Mytilus galloprovincialis</name>
    <name type="common">Mediterranean mussel</name>
    <dbReference type="NCBI Taxonomy" id="29158"/>
    <lineage>
        <taxon>Eukaryota</taxon>
        <taxon>Metazoa</taxon>
        <taxon>Spiralia</taxon>
        <taxon>Lophotrochozoa</taxon>
        <taxon>Mollusca</taxon>
        <taxon>Bivalvia</taxon>
        <taxon>Autobranchia</taxon>
        <taxon>Pteriomorphia</taxon>
        <taxon>Mytilida</taxon>
        <taxon>Mytiloidea</taxon>
        <taxon>Mytilidae</taxon>
        <taxon>Mytilinae</taxon>
        <taxon>Mytilus</taxon>
    </lineage>
</organism>
<gene>
    <name evidence="14" type="ORF">MGAL_10B047104</name>
</gene>
<comment type="caution">
    <text evidence="14">The sequence shown here is derived from an EMBL/GenBank/DDBJ whole genome shotgun (WGS) entry which is preliminary data.</text>
</comment>
<dbReference type="Pfam" id="PF00069">
    <property type="entry name" value="Pkinase"/>
    <property type="match status" value="1"/>
</dbReference>
<evidence type="ECO:0000256" key="5">
    <source>
        <dbReference type="ARBA" id="ARBA00022741"/>
    </source>
</evidence>
<feature type="domain" description="Protein kinase" evidence="11">
    <location>
        <begin position="12"/>
        <end position="271"/>
    </location>
</feature>
<dbReference type="GO" id="GO:0005524">
    <property type="term" value="F:ATP binding"/>
    <property type="evidence" value="ECO:0007669"/>
    <property type="project" value="UniProtKB-UniRule"/>
</dbReference>
<dbReference type="Gene3D" id="3.40.50.300">
    <property type="entry name" value="P-loop containing nucleotide triphosphate hydrolases"/>
    <property type="match status" value="1"/>
</dbReference>
<dbReference type="Gene3D" id="3.30.200.20">
    <property type="entry name" value="Phosphorylase Kinase, domain 1"/>
    <property type="match status" value="1"/>
</dbReference>
<accession>A0A8B6ENR1</accession>
<protein>
    <submittedName>
        <fullName evidence="14">Death-associated protein kinase</fullName>
        <ecNumber evidence="14">2.7.11.1</ecNumber>
    </submittedName>
</protein>
<feature type="repeat" description="ANK" evidence="8">
    <location>
        <begin position="450"/>
        <end position="482"/>
    </location>
</feature>
<dbReference type="PROSITE" id="PS00107">
    <property type="entry name" value="PROTEIN_KINASE_ATP"/>
    <property type="match status" value="1"/>
</dbReference>
<dbReference type="InterPro" id="IPR002110">
    <property type="entry name" value="Ankyrin_rpt"/>
</dbReference>
<dbReference type="Pfam" id="PF00023">
    <property type="entry name" value="Ank"/>
    <property type="match status" value="1"/>
</dbReference>
<dbReference type="PROSITE" id="PS51424">
    <property type="entry name" value="ROC"/>
    <property type="match status" value="1"/>
</dbReference>